<dbReference type="RefSeq" id="WP_200173025.1">
    <property type="nucleotide sequence ID" value="NZ_BAABKQ010000001.1"/>
</dbReference>
<proteinExistence type="predicted"/>
<keyword evidence="3" id="KW-1185">Reference proteome</keyword>
<accession>A0ABP9CV22</accession>
<evidence type="ECO:0000313" key="3">
    <source>
        <dbReference type="Proteomes" id="UP001500839"/>
    </source>
</evidence>
<sequence length="52" mass="4885">MINGPTSGAIAAVSNVILQLFNMGSSSVGNGNAVTTPGDTGPVDGGTPAGLV</sequence>
<protein>
    <submittedName>
        <fullName evidence="2">Uncharacterized protein</fullName>
    </submittedName>
</protein>
<feature type="compositionally biased region" description="Gly residues" evidence="1">
    <location>
        <begin position="43"/>
        <end position="52"/>
    </location>
</feature>
<organism evidence="2 3">
    <name type="scientific">Tomitella cavernea</name>
    <dbReference type="NCBI Taxonomy" id="1387982"/>
    <lineage>
        <taxon>Bacteria</taxon>
        <taxon>Bacillati</taxon>
        <taxon>Actinomycetota</taxon>
        <taxon>Actinomycetes</taxon>
        <taxon>Mycobacteriales</taxon>
        <taxon>Tomitella</taxon>
    </lineage>
</organism>
<comment type="caution">
    <text evidence="2">The sequence shown here is derived from an EMBL/GenBank/DDBJ whole genome shotgun (WGS) entry which is preliminary data.</text>
</comment>
<feature type="region of interest" description="Disordered" evidence="1">
    <location>
        <begin position="28"/>
        <end position="52"/>
    </location>
</feature>
<dbReference type="EMBL" id="BAABKQ010000001">
    <property type="protein sequence ID" value="GAA4818382.1"/>
    <property type="molecule type" value="Genomic_DNA"/>
</dbReference>
<evidence type="ECO:0000313" key="2">
    <source>
        <dbReference type="EMBL" id="GAA4818382.1"/>
    </source>
</evidence>
<reference evidence="3" key="1">
    <citation type="journal article" date="2019" name="Int. J. Syst. Evol. Microbiol.">
        <title>The Global Catalogue of Microorganisms (GCM) 10K type strain sequencing project: providing services to taxonomists for standard genome sequencing and annotation.</title>
        <authorList>
            <consortium name="The Broad Institute Genomics Platform"/>
            <consortium name="The Broad Institute Genome Sequencing Center for Infectious Disease"/>
            <person name="Wu L."/>
            <person name="Ma J."/>
        </authorList>
    </citation>
    <scope>NUCLEOTIDE SEQUENCE [LARGE SCALE GENOMIC DNA]</scope>
    <source>
        <strain evidence="3">JCM 18542</strain>
    </source>
</reference>
<dbReference type="Proteomes" id="UP001500839">
    <property type="component" value="Unassembled WGS sequence"/>
</dbReference>
<gene>
    <name evidence="2" type="ORF">GCM10023353_26830</name>
</gene>
<name>A0ABP9CV22_9ACTN</name>
<evidence type="ECO:0000256" key="1">
    <source>
        <dbReference type="SAM" id="MobiDB-lite"/>
    </source>
</evidence>